<accession>A0A645FED9</accession>
<sequence length="119" mass="13342">MMRDSDALSKSFCANSSKHAFIISFFLFSGRFKNVFSGMMIIPLEATCRTRPIGRFHNIHDGQSNVKTESHRLENYETRHCSVHLEGKQQKRAVSGAPVRFVTKVRCRGGAARRASPAA</sequence>
<organism evidence="1">
    <name type="scientific">bioreactor metagenome</name>
    <dbReference type="NCBI Taxonomy" id="1076179"/>
    <lineage>
        <taxon>unclassified sequences</taxon>
        <taxon>metagenomes</taxon>
        <taxon>ecological metagenomes</taxon>
    </lineage>
</organism>
<gene>
    <name evidence="1" type="ORF">SDC9_158050</name>
</gene>
<proteinExistence type="predicted"/>
<name>A0A645FED9_9ZZZZ</name>
<comment type="caution">
    <text evidence="1">The sequence shown here is derived from an EMBL/GenBank/DDBJ whole genome shotgun (WGS) entry which is preliminary data.</text>
</comment>
<dbReference type="EMBL" id="VSSQ01056923">
    <property type="protein sequence ID" value="MPN10753.1"/>
    <property type="molecule type" value="Genomic_DNA"/>
</dbReference>
<evidence type="ECO:0000313" key="1">
    <source>
        <dbReference type="EMBL" id="MPN10753.1"/>
    </source>
</evidence>
<protein>
    <submittedName>
        <fullName evidence="1">Uncharacterized protein</fullName>
    </submittedName>
</protein>
<reference evidence="1" key="1">
    <citation type="submission" date="2019-08" db="EMBL/GenBank/DDBJ databases">
        <authorList>
            <person name="Kucharzyk K."/>
            <person name="Murdoch R.W."/>
            <person name="Higgins S."/>
            <person name="Loffler F."/>
        </authorList>
    </citation>
    <scope>NUCLEOTIDE SEQUENCE</scope>
</reference>
<dbReference type="AlphaFoldDB" id="A0A645FED9"/>